<feature type="signal peptide" evidence="12">
    <location>
        <begin position="1"/>
        <end position="20"/>
    </location>
</feature>
<dbReference type="InterPro" id="IPR006598">
    <property type="entry name" value="CAP10"/>
</dbReference>
<evidence type="ECO:0000256" key="5">
    <source>
        <dbReference type="ARBA" id="ARBA00022824"/>
    </source>
</evidence>
<dbReference type="Pfam" id="PF00630">
    <property type="entry name" value="Filamin"/>
    <property type="match status" value="1"/>
</dbReference>
<gene>
    <name evidence="14" type="ORF">NTJ_02239</name>
</gene>
<evidence type="ECO:0000313" key="15">
    <source>
        <dbReference type="Proteomes" id="UP001307889"/>
    </source>
</evidence>
<accession>A0ABN7ADV2</accession>
<dbReference type="PANTHER" id="PTHR12203">
    <property type="entry name" value="KDEL LYS-ASP-GLU-LEU CONTAINING - RELATED"/>
    <property type="match status" value="1"/>
</dbReference>
<reference evidence="14 15" key="1">
    <citation type="submission" date="2023-09" db="EMBL/GenBank/DDBJ databases">
        <title>Nesidiocoris tenuis whole genome shotgun sequence.</title>
        <authorList>
            <person name="Shibata T."/>
            <person name="Shimoda M."/>
            <person name="Kobayashi T."/>
            <person name="Uehara T."/>
        </authorList>
    </citation>
    <scope>NUCLEOTIDE SEQUENCE [LARGE SCALE GENOMIC DNA]</scope>
    <source>
        <strain evidence="14 15">Japan</strain>
    </source>
</reference>
<evidence type="ECO:0000256" key="6">
    <source>
        <dbReference type="ARBA" id="ARBA00023180"/>
    </source>
</evidence>
<dbReference type="SMART" id="SM00672">
    <property type="entry name" value="CAP10"/>
    <property type="match status" value="1"/>
</dbReference>
<dbReference type="Gene3D" id="2.60.40.10">
    <property type="entry name" value="Immunoglobulins"/>
    <property type="match status" value="1"/>
</dbReference>
<evidence type="ECO:0000256" key="4">
    <source>
        <dbReference type="ARBA" id="ARBA00022729"/>
    </source>
</evidence>
<comment type="subcellular location">
    <subcellularLocation>
        <location evidence="1">Endoplasmic reticulum lumen</location>
    </subcellularLocation>
</comment>
<evidence type="ECO:0000256" key="12">
    <source>
        <dbReference type="SAM" id="SignalP"/>
    </source>
</evidence>
<dbReference type="PROSITE" id="PS50194">
    <property type="entry name" value="FILAMIN_REPEAT"/>
    <property type="match status" value="1"/>
</dbReference>
<sequence>MKGLLWKLAIFSCSISAVHSTEVNRDEIVVKGPGLMPDKIVMPARYFFIYFRGEKYSGNETISSDDVKVVVSGKTKSDLPCRVWPNLLNRKDSSFIVRYKVVGDPCYDFIINIAYKSAVIPGSPFFTKGPVYPDECICPEENIDHWLADNSCNTNDKQIKADLSRFHKVDIDAFYDQAIKRFNNSYSASVCHYVVKSNEVFRNCYGQHVGFKMFMDSILLSIARKVVMPDFELFVNLGDWPLMKLSQSNLFPMFSWCGSKETADIVMPTYEVTESSLQCMGRVSLDMLSVQGNVDKTWDKKEEKLFWRGRDSNEERLKLIDIARSRPDLFNASLTNFFFFKDKEEEYGPKSKHVSFFDFFNFKYQFNIDGTVASYRLPYLLAGDALVLKQQSDYYEHYYHRLTPWVHYVPVKRDLSDLIEKVEWAKANDEMAKTIAKNGANFARNNLLPQHIFCYHVSLFLEWSKLLTRPVVVRDGMEHVLEGRGKKCECDRIVRDEL</sequence>
<evidence type="ECO:0000256" key="11">
    <source>
        <dbReference type="PROSITE-ProRule" id="PRU00087"/>
    </source>
</evidence>
<keyword evidence="15" id="KW-1185">Reference proteome</keyword>
<dbReference type="PANTHER" id="PTHR12203:SF122">
    <property type="entry name" value="GLYCOSYL TRANSFERASE CAP10 DOMAIN-CONTAINING PROTEIN"/>
    <property type="match status" value="1"/>
</dbReference>
<protein>
    <submittedName>
        <fullName evidence="14">DUF821</fullName>
    </submittedName>
</protein>
<dbReference type="InterPro" id="IPR017868">
    <property type="entry name" value="Filamin/ABP280_repeat-like"/>
</dbReference>
<dbReference type="Proteomes" id="UP001307889">
    <property type="component" value="Chromosome 1"/>
</dbReference>
<comment type="pathway">
    <text evidence="7">Protein modification.</text>
</comment>
<dbReference type="InterPro" id="IPR051091">
    <property type="entry name" value="O-Glucosyltr/Glycosyltrsf_90"/>
</dbReference>
<organism evidence="14 15">
    <name type="scientific">Nesidiocoris tenuis</name>
    <dbReference type="NCBI Taxonomy" id="355587"/>
    <lineage>
        <taxon>Eukaryota</taxon>
        <taxon>Metazoa</taxon>
        <taxon>Ecdysozoa</taxon>
        <taxon>Arthropoda</taxon>
        <taxon>Hexapoda</taxon>
        <taxon>Insecta</taxon>
        <taxon>Pterygota</taxon>
        <taxon>Neoptera</taxon>
        <taxon>Paraneoptera</taxon>
        <taxon>Hemiptera</taxon>
        <taxon>Heteroptera</taxon>
        <taxon>Panheteroptera</taxon>
        <taxon>Cimicomorpha</taxon>
        <taxon>Miridae</taxon>
        <taxon>Dicyphina</taxon>
        <taxon>Nesidiocoris</taxon>
    </lineage>
</organism>
<comment type="catalytic activity">
    <reaction evidence="10">
        <text>L-seryl-[EGF-like domain protein] + UDP-alpha-D-glucose = 3-O-(beta-D-glucosyl)-L-seryl-[EGF-like domain protein] + UDP + H(+)</text>
        <dbReference type="Rhea" id="RHEA:58116"/>
        <dbReference type="Rhea" id="RHEA-COMP:14610"/>
        <dbReference type="Rhea" id="RHEA-COMP:16010"/>
        <dbReference type="ChEBI" id="CHEBI:15378"/>
        <dbReference type="ChEBI" id="CHEBI:29999"/>
        <dbReference type="ChEBI" id="CHEBI:58223"/>
        <dbReference type="ChEBI" id="CHEBI:58885"/>
        <dbReference type="ChEBI" id="CHEBI:140576"/>
    </reaction>
</comment>
<keyword evidence="3" id="KW-0328">Glycosyltransferase</keyword>
<evidence type="ECO:0000256" key="1">
    <source>
        <dbReference type="ARBA" id="ARBA00004319"/>
    </source>
</evidence>
<dbReference type="SUPFAM" id="SSF81296">
    <property type="entry name" value="E set domains"/>
    <property type="match status" value="1"/>
</dbReference>
<dbReference type="InterPro" id="IPR014756">
    <property type="entry name" value="Ig_E-set"/>
</dbReference>
<evidence type="ECO:0000256" key="2">
    <source>
        <dbReference type="ARBA" id="ARBA00006063"/>
    </source>
</evidence>
<dbReference type="Pfam" id="PF05686">
    <property type="entry name" value="Glyco_transf_90"/>
    <property type="match status" value="1"/>
</dbReference>
<feature type="repeat" description="Filamin" evidence="11">
    <location>
        <begin position="20"/>
        <end position="129"/>
    </location>
</feature>
<evidence type="ECO:0000313" key="14">
    <source>
        <dbReference type="EMBL" id="BES89432.1"/>
    </source>
</evidence>
<keyword evidence="3" id="KW-0808">Transferase</keyword>
<keyword evidence="6" id="KW-0325">Glycoprotein</keyword>
<evidence type="ECO:0000259" key="13">
    <source>
        <dbReference type="SMART" id="SM00672"/>
    </source>
</evidence>
<feature type="domain" description="Glycosyl transferase CAP10" evidence="13">
    <location>
        <begin position="227"/>
        <end position="470"/>
    </location>
</feature>
<keyword evidence="5" id="KW-0256">Endoplasmic reticulum</keyword>
<proteinExistence type="inferred from homology"/>
<name>A0ABN7ADV2_9HEMI</name>
<comment type="similarity">
    <text evidence="2">Belongs to the KDELC family.</text>
</comment>
<evidence type="ECO:0000256" key="9">
    <source>
        <dbReference type="ARBA" id="ARBA00047553"/>
    </source>
</evidence>
<evidence type="ECO:0000256" key="10">
    <source>
        <dbReference type="ARBA" id="ARBA00049246"/>
    </source>
</evidence>
<evidence type="ECO:0000256" key="8">
    <source>
        <dbReference type="ARBA" id="ARBA00045690"/>
    </source>
</evidence>
<evidence type="ECO:0000256" key="3">
    <source>
        <dbReference type="ARBA" id="ARBA00022676"/>
    </source>
</evidence>
<evidence type="ECO:0000256" key="7">
    <source>
        <dbReference type="ARBA" id="ARBA00043952"/>
    </source>
</evidence>
<keyword evidence="4 12" id="KW-0732">Signal</keyword>
<dbReference type="EMBL" id="AP028909">
    <property type="protein sequence ID" value="BES89432.1"/>
    <property type="molecule type" value="Genomic_DNA"/>
</dbReference>
<comment type="catalytic activity">
    <reaction evidence="9">
        <text>L-seryl-[EGF-like domain protein] + UDP-alpha-D-xylose = 3-O-(beta-D-xylosyl)-L-seryl-[EGF-like domain protein] + UDP + H(+)</text>
        <dbReference type="Rhea" id="RHEA:62016"/>
        <dbReference type="Rhea" id="RHEA-COMP:16010"/>
        <dbReference type="Rhea" id="RHEA-COMP:16011"/>
        <dbReference type="ChEBI" id="CHEBI:15378"/>
        <dbReference type="ChEBI" id="CHEBI:29999"/>
        <dbReference type="ChEBI" id="CHEBI:57632"/>
        <dbReference type="ChEBI" id="CHEBI:58223"/>
        <dbReference type="ChEBI" id="CHEBI:132085"/>
    </reaction>
</comment>
<dbReference type="InterPro" id="IPR013783">
    <property type="entry name" value="Ig-like_fold"/>
</dbReference>
<feature type="chain" id="PRO_5047199828" evidence="12">
    <location>
        <begin position="21"/>
        <end position="498"/>
    </location>
</feature>
<comment type="function">
    <text evidence="8">Protein O-glucosyltransferase. Catalyzes the reaction that attaches glucose through an O-glycosidic linkage to a conserved serine residue found in the consensus sequence C-X-S-X-[PA]-C in epidermal growth factor-like repeats. Regulates Notch signaling by glucosylating Notch in the ER, glucosylation is required for the correct folding and cleavage of Notch.</text>
</comment>